<keyword evidence="4" id="KW-1185">Reference proteome</keyword>
<protein>
    <submittedName>
        <fullName evidence="3">Alcohol dehydrogenase GroES-like</fullName>
    </submittedName>
</protein>
<dbReference type="GO" id="GO:0070402">
    <property type="term" value="F:NADPH binding"/>
    <property type="evidence" value="ECO:0007669"/>
    <property type="project" value="TreeGrafter"/>
</dbReference>
<name>R4YU50_OLEAN</name>
<reference evidence="3 4" key="1">
    <citation type="journal article" date="2013" name="Nat. Commun.">
        <title>Genome sequence and functional genomic analysis of the oil-degrading bacterium Oleispira antarctica.</title>
        <authorList>
            <person name="Kube M."/>
            <person name="Chernikova T.N."/>
            <person name="Al-Ramahi Y."/>
            <person name="Beloqui A."/>
            <person name="Lopez-Cortez N."/>
            <person name="Guazzaroni M.E."/>
            <person name="Heipieper H.J."/>
            <person name="Klages S."/>
            <person name="Kotsyurbenko O.R."/>
            <person name="Langer I."/>
            <person name="Nechitaylo T.Y."/>
            <person name="Lunsdorf H."/>
            <person name="Fernandez M."/>
            <person name="Juarez S."/>
            <person name="Ciordia S."/>
            <person name="Singer A."/>
            <person name="Kagan O."/>
            <person name="Egorova O."/>
            <person name="Petit P.A."/>
            <person name="Stogios P."/>
            <person name="Kim Y."/>
            <person name="Tchigvintsev A."/>
            <person name="Flick R."/>
            <person name="Denaro R."/>
            <person name="Genovese M."/>
            <person name="Albar J.P."/>
            <person name="Reva O.N."/>
            <person name="Martinez-Gomariz M."/>
            <person name="Tran H."/>
            <person name="Ferrer M."/>
            <person name="Savchenko A."/>
            <person name="Yakunin A.F."/>
            <person name="Yakimov M.M."/>
            <person name="Golyshina O.V."/>
            <person name="Reinhardt R."/>
            <person name="Golyshin P.N."/>
        </authorList>
    </citation>
    <scope>NUCLEOTIDE SEQUENCE [LARGE SCALE GENOMIC DNA]</scope>
</reference>
<dbReference type="InterPro" id="IPR036291">
    <property type="entry name" value="NAD(P)-bd_dom_sf"/>
</dbReference>
<dbReference type="PANTHER" id="PTHR48106">
    <property type="entry name" value="QUINONE OXIDOREDUCTASE PIG3-RELATED"/>
    <property type="match status" value="1"/>
</dbReference>
<organism evidence="3 4">
    <name type="scientific">Oleispira antarctica RB-8</name>
    <dbReference type="NCBI Taxonomy" id="698738"/>
    <lineage>
        <taxon>Bacteria</taxon>
        <taxon>Pseudomonadati</taxon>
        <taxon>Pseudomonadota</taxon>
        <taxon>Gammaproteobacteria</taxon>
        <taxon>Oceanospirillales</taxon>
        <taxon>Oceanospirillaceae</taxon>
        <taxon>Oleispira</taxon>
    </lineage>
</organism>
<proteinExistence type="predicted"/>
<dbReference type="KEGG" id="oai:OLEAN_C33820"/>
<dbReference type="EMBL" id="FO203512">
    <property type="protein sequence ID" value="CCK77558.1"/>
    <property type="molecule type" value="Genomic_DNA"/>
</dbReference>
<keyword evidence="1" id="KW-0521">NADP</keyword>
<sequence length="148" mass="15774">MVVVSLLIKQFLLSASYPQYCCVPVQACIVHHDGTTPHAAASSLGIMLNKVCIKEGVALVNIVRKQEQVDLLTKLGAKFVVNSSSESFKKDLYKAIDATGATLAFDAIGGGELAGDILATMEAVGSKEATGFNTYGSVYNKQVPIFFR</sequence>
<evidence type="ECO:0000256" key="2">
    <source>
        <dbReference type="ARBA" id="ARBA00023002"/>
    </source>
</evidence>
<dbReference type="GO" id="GO:0016651">
    <property type="term" value="F:oxidoreductase activity, acting on NAD(P)H"/>
    <property type="evidence" value="ECO:0007669"/>
    <property type="project" value="TreeGrafter"/>
</dbReference>
<evidence type="ECO:0000313" key="3">
    <source>
        <dbReference type="EMBL" id="CCK77558.1"/>
    </source>
</evidence>
<evidence type="ECO:0000256" key="1">
    <source>
        <dbReference type="ARBA" id="ARBA00022857"/>
    </source>
</evidence>
<dbReference type="PATRIC" id="fig|698738.3.peg.3517"/>
<dbReference type="HOGENOM" id="CLU_1756973_0_0_6"/>
<gene>
    <name evidence="3" type="ORF">OLEAN_C33820</name>
</gene>
<accession>R4YU50</accession>
<evidence type="ECO:0000313" key="4">
    <source>
        <dbReference type="Proteomes" id="UP000032749"/>
    </source>
</evidence>
<dbReference type="Gene3D" id="3.40.50.720">
    <property type="entry name" value="NAD(P)-binding Rossmann-like Domain"/>
    <property type="match status" value="1"/>
</dbReference>
<keyword evidence="2" id="KW-0560">Oxidoreductase</keyword>
<dbReference type="AlphaFoldDB" id="R4YU50"/>
<dbReference type="PANTHER" id="PTHR48106:SF18">
    <property type="entry name" value="QUINONE OXIDOREDUCTASE PIG3"/>
    <property type="match status" value="1"/>
</dbReference>
<dbReference type="SUPFAM" id="SSF51735">
    <property type="entry name" value="NAD(P)-binding Rossmann-fold domains"/>
    <property type="match status" value="1"/>
</dbReference>
<dbReference type="STRING" id="698738.OLEAN_C33820"/>
<dbReference type="Proteomes" id="UP000032749">
    <property type="component" value="Chromosome"/>
</dbReference>